<dbReference type="Pfam" id="PF03051">
    <property type="entry name" value="Peptidase_C1_2"/>
    <property type="match status" value="1"/>
</dbReference>
<keyword evidence="3 6" id="KW-0645">Protease</keyword>
<evidence type="ECO:0000256" key="5">
    <source>
        <dbReference type="ARBA" id="ARBA00022807"/>
    </source>
</evidence>
<dbReference type="Proteomes" id="UP001165060">
    <property type="component" value="Unassembled WGS sequence"/>
</dbReference>
<accession>A0ABQ6MJY2</accession>
<dbReference type="PROSITE" id="PS00139">
    <property type="entry name" value="THIOL_PROTEASE_CYS"/>
    <property type="match status" value="1"/>
</dbReference>
<comment type="catalytic activity">
    <reaction evidence="1">
        <text>Inactivates bleomycin B2 (a cytotoxic glycometallopeptide) by hydrolysis of a carboxyamide bond of beta-aminoalanine, but also shows general aminopeptidase activity. The specificity varies somewhat with source, but amino acid arylamides of Met, Leu and Ala are preferred.</text>
        <dbReference type="EC" id="3.4.22.40"/>
    </reaction>
</comment>
<evidence type="ECO:0000256" key="6">
    <source>
        <dbReference type="PIRNR" id="PIRNR005700"/>
    </source>
</evidence>
<reference evidence="7 8" key="1">
    <citation type="journal article" date="2023" name="Commun. Biol.">
        <title>Genome analysis of Parmales, the sister group of diatoms, reveals the evolutionary specialization of diatoms from phago-mixotrophs to photoautotrophs.</title>
        <authorList>
            <person name="Ban H."/>
            <person name="Sato S."/>
            <person name="Yoshikawa S."/>
            <person name="Yamada K."/>
            <person name="Nakamura Y."/>
            <person name="Ichinomiya M."/>
            <person name="Sato N."/>
            <person name="Blanc-Mathieu R."/>
            <person name="Endo H."/>
            <person name="Kuwata A."/>
            <person name="Ogata H."/>
        </authorList>
    </citation>
    <scope>NUCLEOTIDE SEQUENCE [LARGE SCALE GENOMIC DNA]</scope>
</reference>
<evidence type="ECO:0000256" key="4">
    <source>
        <dbReference type="ARBA" id="ARBA00022801"/>
    </source>
</evidence>
<dbReference type="Gene3D" id="3.90.70.10">
    <property type="entry name" value="Cysteine proteinases"/>
    <property type="match status" value="1"/>
</dbReference>
<dbReference type="PANTHER" id="PTHR10363">
    <property type="entry name" value="BLEOMYCIN HYDROLASE"/>
    <property type="match status" value="1"/>
</dbReference>
<comment type="similarity">
    <text evidence="6">Belongs to the peptidase C1 family.</text>
</comment>
<proteinExistence type="inferred from homology"/>
<comment type="caution">
    <text evidence="7">The sequence shown here is derived from an EMBL/GenBank/DDBJ whole genome shotgun (WGS) entry which is preliminary data.</text>
</comment>
<dbReference type="InterPro" id="IPR038765">
    <property type="entry name" value="Papain-like_cys_pep_sf"/>
</dbReference>
<evidence type="ECO:0000256" key="3">
    <source>
        <dbReference type="ARBA" id="ARBA00022670"/>
    </source>
</evidence>
<evidence type="ECO:0000313" key="8">
    <source>
        <dbReference type="Proteomes" id="UP001165060"/>
    </source>
</evidence>
<dbReference type="EMBL" id="BRYB01002899">
    <property type="protein sequence ID" value="GMI27305.1"/>
    <property type="molecule type" value="Genomic_DNA"/>
</dbReference>
<evidence type="ECO:0000313" key="7">
    <source>
        <dbReference type="EMBL" id="GMI27305.1"/>
    </source>
</evidence>
<organism evidence="7 8">
    <name type="scientific">Tetraparma gracilis</name>
    <dbReference type="NCBI Taxonomy" id="2962635"/>
    <lineage>
        <taxon>Eukaryota</taxon>
        <taxon>Sar</taxon>
        <taxon>Stramenopiles</taxon>
        <taxon>Ochrophyta</taxon>
        <taxon>Bolidophyceae</taxon>
        <taxon>Parmales</taxon>
        <taxon>Triparmaceae</taxon>
        <taxon>Tetraparma</taxon>
    </lineage>
</organism>
<gene>
    <name evidence="7" type="ORF">TeGR_g4676</name>
</gene>
<keyword evidence="5 6" id="KW-0788">Thiol protease</keyword>
<evidence type="ECO:0000256" key="1">
    <source>
        <dbReference type="ARBA" id="ARBA00000423"/>
    </source>
</evidence>
<dbReference type="SUPFAM" id="SSF54001">
    <property type="entry name" value="Cysteine proteinases"/>
    <property type="match status" value="1"/>
</dbReference>
<dbReference type="InterPro" id="IPR004134">
    <property type="entry name" value="Peptidase_C1B"/>
</dbReference>
<dbReference type="InterPro" id="IPR000169">
    <property type="entry name" value="Pept_cys_AS"/>
</dbReference>
<keyword evidence="4 6" id="KW-0378">Hydrolase</keyword>
<dbReference type="PIRSF" id="PIRSF005700">
    <property type="entry name" value="PepC"/>
    <property type="match status" value="1"/>
</dbReference>
<sequence length="447" mass="50435">MSLAPSHLSSYSAQLTPQHRLSSHALTRSDPVPVLLKASREPAHAPSFSLRLPREFDATSQRASGRCWIFACLNMLRRSMLGKLDLPASFQLSQSYVFFFDKLERCNYFLDSVIGTAASPLDSRLVQHLLSSPLNDGGQWEMLVNVIEKYGVVPLDAYPDTWSSTASLKMNRFLTSLLRSWAAKLREAIEGGRGEAELEGMKQGYLAEAYRVLVIHLGEPPSSVDFSFHAAKDKLFTRLPSMSPLDFYHTQVPTQTGAFVSLINDPRNPYFAAYTVEYLGNVVGGLPVYYINVPIELLKKYALRTLQAGESVWMGCDFGKHFNRSTQVMDTEQFAHDLVYGVEPEQSKEERLRYGQSLMTHAMQFVGADLPEGREFPTKWRIENSHGKELGDKGYALMTDEWFDEYMYQIAVRKDMVVEDERIKALLDDTSKVTVLPAWDPMGALAE</sequence>
<evidence type="ECO:0000256" key="2">
    <source>
        <dbReference type="ARBA" id="ARBA00012465"/>
    </source>
</evidence>
<dbReference type="CDD" id="cd00585">
    <property type="entry name" value="Peptidase_C1B"/>
    <property type="match status" value="1"/>
</dbReference>
<name>A0ABQ6MJY2_9STRA</name>
<protein>
    <recommendedName>
        <fullName evidence="2">bleomycin hydrolase</fullName>
        <ecNumber evidence="2">3.4.22.40</ecNumber>
    </recommendedName>
</protein>
<dbReference type="PANTHER" id="PTHR10363:SF2">
    <property type="entry name" value="BLEOMYCIN HYDROLASE"/>
    <property type="match status" value="1"/>
</dbReference>
<keyword evidence="8" id="KW-1185">Reference proteome</keyword>
<dbReference type="EC" id="3.4.22.40" evidence="2"/>